<keyword evidence="5" id="KW-1185">Reference proteome</keyword>
<dbReference type="OrthoDB" id="8607342at2"/>
<dbReference type="PANTHER" id="PTHR36435:SF1">
    <property type="entry name" value="CAAX AMINO TERMINAL PROTEASE FAMILY PROTEIN"/>
    <property type="match status" value="1"/>
</dbReference>
<keyword evidence="2" id="KW-0472">Membrane</keyword>
<evidence type="ECO:0000313" key="5">
    <source>
        <dbReference type="Proteomes" id="UP000178622"/>
    </source>
</evidence>
<dbReference type="InterPro" id="IPR003675">
    <property type="entry name" value="Rce1/LyrA-like_dom"/>
</dbReference>
<feature type="transmembrane region" description="Helical" evidence="2">
    <location>
        <begin position="167"/>
        <end position="200"/>
    </location>
</feature>
<dbReference type="EMBL" id="MKIR01000024">
    <property type="protein sequence ID" value="OFI48683.1"/>
    <property type="molecule type" value="Genomic_DNA"/>
</dbReference>
<feature type="transmembrane region" description="Helical" evidence="2">
    <location>
        <begin position="129"/>
        <end position="146"/>
    </location>
</feature>
<keyword evidence="2" id="KW-0812">Transmembrane</keyword>
<feature type="transmembrane region" description="Helical" evidence="2">
    <location>
        <begin position="43"/>
        <end position="68"/>
    </location>
</feature>
<dbReference type="Proteomes" id="UP000178622">
    <property type="component" value="Unassembled WGS sequence"/>
</dbReference>
<dbReference type="GO" id="GO:0004175">
    <property type="term" value="F:endopeptidase activity"/>
    <property type="evidence" value="ECO:0007669"/>
    <property type="project" value="UniProtKB-ARBA"/>
</dbReference>
<dbReference type="PANTHER" id="PTHR36435">
    <property type="entry name" value="SLR1288 PROTEIN"/>
    <property type="match status" value="1"/>
</dbReference>
<evidence type="ECO:0000259" key="3">
    <source>
        <dbReference type="Pfam" id="PF02517"/>
    </source>
</evidence>
<dbReference type="GO" id="GO:0080120">
    <property type="term" value="P:CAAX-box protein maturation"/>
    <property type="evidence" value="ECO:0007669"/>
    <property type="project" value="UniProtKB-ARBA"/>
</dbReference>
<keyword evidence="2" id="KW-1133">Transmembrane helix</keyword>
<name>A0A1E8GM21_9LACT</name>
<dbReference type="AlphaFoldDB" id="A0A1E8GM21"/>
<dbReference type="InterPro" id="IPR052710">
    <property type="entry name" value="CAAX_protease"/>
</dbReference>
<feature type="transmembrane region" description="Helical" evidence="2">
    <location>
        <begin position="212"/>
        <end position="233"/>
    </location>
</feature>
<organism evidence="4 5">
    <name type="scientific">Floricoccus tropicus</name>
    <dbReference type="NCBI Taxonomy" id="1859473"/>
    <lineage>
        <taxon>Bacteria</taxon>
        <taxon>Bacillati</taxon>
        <taxon>Bacillota</taxon>
        <taxon>Bacilli</taxon>
        <taxon>Lactobacillales</taxon>
        <taxon>Streptococcaceae</taxon>
        <taxon>Floricoccus</taxon>
    </lineage>
</organism>
<evidence type="ECO:0000256" key="2">
    <source>
        <dbReference type="SAM" id="Phobius"/>
    </source>
</evidence>
<protein>
    <recommendedName>
        <fullName evidence="3">CAAX prenyl protease 2/Lysostaphin resistance protein A-like domain-containing protein</fullName>
    </recommendedName>
</protein>
<comment type="similarity">
    <text evidence="1">Belongs to the UPF0177 family.</text>
</comment>
<dbReference type="Pfam" id="PF02517">
    <property type="entry name" value="Rce1-like"/>
    <property type="match status" value="1"/>
</dbReference>
<feature type="domain" description="CAAX prenyl protease 2/Lysostaphin resistance protein A-like" evidence="3">
    <location>
        <begin position="132"/>
        <end position="220"/>
    </location>
</feature>
<reference evidence="5" key="1">
    <citation type="submission" date="2016-09" db="EMBL/GenBank/DDBJ databases">
        <title>Draft genome sequence of a novel species of the family Streptococcaceae isolated from flowers.</title>
        <authorList>
            <person name="Chuah L.-O."/>
            <person name="Yap K.-P."/>
            <person name="Thong K.L."/>
            <person name="Liong M.T."/>
            <person name="Ahmad R."/>
            <person name="Rusul G."/>
        </authorList>
    </citation>
    <scope>NUCLEOTIDE SEQUENCE [LARGE SCALE GENOMIC DNA]</scope>
    <source>
        <strain evidence="5">DF1</strain>
    </source>
</reference>
<comment type="caution">
    <text evidence="4">The sequence shown here is derived from an EMBL/GenBank/DDBJ whole genome shotgun (WGS) entry which is preliminary data.</text>
</comment>
<evidence type="ECO:0000256" key="1">
    <source>
        <dbReference type="ARBA" id="ARBA00009067"/>
    </source>
</evidence>
<feature type="transmembrane region" description="Helical" evidence="2">
    <location>
        <begin position="88"/>
        <end position="109"/>
    </location>
</feature>
<gene>
    <name evidence="4" type="ORF">BG261_07255</name>
</gene>
<accession>A0A1E8GM21</accession>
<evidence type="ECO:0000313" key="4">
    <source>
        <dbReference type="EMBL" id="OFI48683.1"/>
    </source>
</evidence>
<dbReference type="RefSeq" id="WP_070793071.1">
    <property type="nucleotide sequence ID" value="NZ_MKIR01000024.1"/>
</dbReference>
<dbReference type="STRING" id="1859473.BG261_07255"/>
<proteinExistence type="inferred from homology"/>
<sequence length="234" mass="26445">MKKEKTLSENLFDLIKIFGFIIIVSLPLSLIMIASSLSTNSPIYIDVLISIILLALILFIIKLTLNYYRNVSKKQLLTLSKKDVLKDILYLLAIRIIVVILTIASSTIFKSDTTSNDQLLLDFGKNTSLPYFIAFILCIIIIAPLFEELVFRGIFPELFFQNKYKNLTMIVSSAIFASLHGFDNIISFSMYFLMGLILYLAYQRKGNLSDSILVHALNNSIGAIALIVMYFTIS</sequence>
<feature type="transmembrane region" description="Helical" evidence="2">
    <location>
        <begin position="12"/>
        <end position="37"/>
    </location>
</feature>